<evidence type="ECO:0000313" key="2">
    <source>
        <dbReference type="EMBL" id="MVX66322.1"/>
    </source>
</evidence>
<organism evidence="2 3">
    <name type="scientific">Clostridium chromiireducens</name>
    <dbReference type="NCBI Taxonomy" id="225345"/>
    <lineage>
        <taxon>Bacteria</taxon>
        <taxon>Bacillati</taxon>
        <taxon>Bacillota</taxon>
        <taxon>Clostridia</taxon>
        <taxon>Eubacteriales</taxon>
        <taxon>Clostridiaceae</taxon>
        <taxon>Clostridium</taxon>
    </lineage>
</organism>
<keyword evidence="1" id="KW-0812">Transmembrane</keyword>
<comment type="caution">
    <text evidence="2">The sequence shown here is derived from an EMBL/GenBank/DDBJ whole genome shotgun (WGS) entry which is preliminary data.</text>
</comment>
<keyword evidence="1" id="KW-1133">Transmembrane helix</keyword>
<keyword evidence="1" id="KW-0472">Membrane</keyword>
<evidence type="ECO:0000256" key="1">
    <source>
        <dbReference type="SAM" id="Phobius"/>
    </source>
</evidence>
<feature type="transmembrane region" description="Helical" evidence="1">
    <location>
        <begin position="105"/>
        <end position="125"/>
    </location>
</feature>
<dbReference type="Proteomes" id="UP000656077">
    <property type="component" value="Unassembled WGS sequence"/>
</dbReference>
<feature type="transmembrane region" description="Helical" evidence="1">
    <location>
        <begin position="72"/>
        <end position="93"/>
    </location>
</feature>
<feature type="transmembrane region" description="Helical" evidence="1">
    <location>
        <begin position="43"/>
        <end position="66"/>
    </location>
</feature>
<evidence type="ECO:0000313" key="3">
    <source>
        <dbReference type="Proteomes" id="UP000656077"/>
    </source>
</evidence>
<protein>
    <submittedName>
        <fullName evidence="2">Permease</fullName>
    </submittedName>
</protein>
<sequence>MSNYILYGITIILLIISFYKDKKKTKMALKKAWKSFENILPEFLGVIMLVGVLLAVLNAEVISKIIGNNSGWFGVIAAALVGAITLIPGFVAFPTAAMLVQNGAGIMQIAAFVSTLMMVGIVTMPVEIKYFGKKLTILRNIFAFIFSLLVAFIIGKVVSGI</sequence>
<dbReference type="RefSeq" id="WP_160360900.1">
    <property type="nucleotide sequence ID" value="NZ_WSRQ01000053.1"/>
</dbReference>
<proteinExistence type="predicted"/>
<name>A0A964W4I5_9CLOT</name>
<feature type="transmembrane region" description="Helical" evidence="1">
    <location>
        <begin position="6"/>
        <end position="22"/>
    </location>
</feature>
<feature type="transmembrane region" description="Helical" evidence="1">
    <location>
        <begin position="137"/>
        <end position="158"/>
    </location>
</feature>
<dbReference type="AlphaFoldDB" id="A0A964W4I5"/>
<reference evidence="2" key="1">
    <citation type="submission" date="2019-12" db="EMBL/GenBank/DDBJ databases">
        <title>Microbes associate with the intestines of laboratory mice.</title>
        <authorList>
            <person name="Navarre W."/>
            <person name="Wong E."/>
        </authorList>
    </citation>
    <scope>NUCLEOTIDE SEQUENCE</scope>
    <source>
        <strain evidence="2">NM79_F5</strain>
    </source>
</reference>
<dbReference type="EMBL" id="WSRQ01000053">
    <property type="protein sequence ID" value="MVX66322.1"/>
    <property type="molecule type" value="Genomic_DNA"/>
</dbReference>
<accession>A0A964W4I5</accession>
<gene>
    <name evidence="2" type="ORF">GKZ28_21830</name>
</gene>